<evidence type="ECO:0000313" key="2">
    <source>
        <dbReference type="Proteomes" id="UP000541154"/>
    </source>
</evidence>
<sequence>MEMYLVLPDDDDALIHNVTRDHQAYAASYPGLKILENRYTTFAKNSGFLQGTQSIADQLTPSGPHEVLAGRLLPHNLFDSLYRDPLVDAVKSGIKNSDNFIPRIANIPVQINMTTPANHQDGTTAEAHPAWRNALWHLIYAGRWADGVPSFVQNHILTSLLDSVDPFKKLTHGGGCYVNTIAWPEERVSCAV</sequence>
<reference evidence="1 2" key="1">
    <citation type="submission" date="2019-04" db="EMBL/GenBank/DDBJ databases">
        <title>Aspergillus burnettii sp. nov., novel species from soil in southeast Queensland.</title>
        <authorList>
            <person name="Gilchrist C.L.M."/>
            <person name="Pitt J.I."/>
            <person name="Lange L."/>
            <person name="Lacey H.J."/>
            <person name="Vuong D."/>
            <person name="Midgley D.J."/>
            <person name="Greenfield P."/>
            <person name="Bradbury M."/>
            <person name="Lacey E."/>
            <person name="Busk P.K."/>
            <person name="Pilgaard B."/>
            <person name="Chooi Y.H."/>
            <person name="Piggott A.M."/>
        </authorList>
    </citation>
    <scope>NUCLEOTIDE SEQUENCE [LARGE SCALE GENOMIC DNA]</scope>
    <source>
        <strain evidence="1 2">FRR 5400</strain>
    </source>
</reference>
<accession>A0A8H6A9V2</accession>
<organism evidence="1 2">
    <name type="scientific">Petromyces alliaceus</name>
    <name type="common">Aspergillus alliaceus</name>
    <dbReference type="NCBI Taxonomy" id="209559"/>
    <lineage>
        <taxon>Eukaryota</taxon>
        <taxon>Fungi</taxon>
        <taxon>Dikarya</taxon>
        <taxon>Ascomycota</taxon>
        <taxon>Pezizomycotina</taxon>
        <taxon>Eurotiomycetes</taxon>
        <taxon>Eurotiomycetidae</taxon>
        <taxon>Eurotiales</taxon>
        <taxon>Aspergillaceae</taxon>
        <taxon>Aspergillus</taxon>
        <taxon>Aspergillus subgen. Circumdati</taxon>
    </lineage>
</organism>
<dbReference type="EMBL" id="SPNV01000054">
    <property type="protein sequence ID" value="KAF5863322.1"/>
    <property type="molecule type" value="Genomic_DNA"/>
</dbReference>
<comment type="caution">
    <text evidence="1">The sequence shown here is derived from an EMBL/GenBank/DDBJ whole genome shotgun (WGS) entry which is preliminary data.</text>
</comment>
<dbReference type="Proteomes" id="UP000541154">
    <property type="component" value="Unassembled WGS sequence"/>
</dbReference>
<gene>
    <name evidence="1" type="ORF">ETB97_010322</name>
</gene>
<proteinExistence type="predicted"/>
<keyword evidence="2" id="KW-1185">Reference proteome</keyword>
<protein>
    <submittedName>
        <fullName evidence="1">Uncharacterized protein</fullName>
    </submittedName>
</protein>
<name>A0A8H6A9V2_PETAA</name>
<dbReference type="AlphaFoldDB" id="A0A8H6A9V2"/>
<evidence type="ECO:0000313" key="1">
    <source>
        <dbReference type="EMBL" id="KAF5863322.1"/>
    </source>
</evidence>